<keyword evidence="1" id="KW-0004">4Fe-4S</keyword>
<dbReference type="InterPro" id="IPR004453">
    <property type="entry name" value="QueG"/>
</dbReference>
<keyword evidence="1" id="KW-0411">Iron-sulfur</keyword>
<dbReference type="GO" id="GO:0051539">
    <property type="term" value="F:4 iron, 4 sulfur cluster binding"/>
    <property type="evidence" value="ECO:0007669"/>
    <property type="project" value="UniProtKB-KW"/>
</dbReference>
<sequence>FGCDDCQTVCPWNRKARAADPLPDPELAWPDLEGFFGISNRAFARRYAGSAFVRSGRAALARNALIVLANRDPEALARLLPAALADPSERVRATAAAAAARTGRAAQAAGARGSLGEAARGYVNRALELFG</sequence>
<dbReference type="PANTHER" id="PTHR30002">
    <property type="entry name" value="EPOXYQUEUOSINE REDUCTASE"/>
    <property type="match status" value="1"/>
</dbReference>
<evidence type="ECO:0000313" key="2">
    <source>
        <dbReference type="EMBL" id="HHO57949.1"/>
    </source>
</evidence>
<dbReference type="PANTHER" id="PTHR30002:SF4">
    <property type="entry name" value="EPOXYQUEUOSINE REDUCTASE"/>
    <property type="match status" value="1"/>
</dbReference>
<dbReference type="GO" id="GO:0008616">
    <property type="term" value="P:tRNA queuosine(34) biosynthetic process"/>
    <property type="evidence" value="ECO:0007669"/>
    <property type="project" value="InterPro"/>
</dbReference>
<organism evidence="2">
    <name type="scientific">Oceanithermus profundus</name>
    <dbReference type="NCBI Taxonomy" id="187137"/>
    <lineage>
        <taxon>Bacteria</taxon>
        <taxon>Thermotogati</taxon>
        <taxon>Deinococcota</taxon>
        <taxon>Deinococci</taxon>
        <taxon>Thermales</taxon>
        <taxon>Thermaceae</taxon>
        <taxon>Oceanithermus</taxon>
    </lineage>
</organism>
<dbReference type="AlphaFoldDB" id="A0A7C5SNV3"/>
<proteinExistence type="predicted"/>
<evidence type="ECO:0000256" key="1">
    <source>
        <dbReference type="ARBA" id="ARBA00022485"/>
    </source>
</evidence>
<comment type="caution">
    <text evidence="2">The sequence shown here is derived from an EMBL/GenBank/DDBJ whole genome shotgun (WGS) entry which is preliminary data.</text>
</comment>
<dbReference type="EMBL" id="DRNZ01000140">
    <property type="protein sequence ID" value="HHO57949.1"/>
    <property type="molecule type" value="Genomic_DNA"/>
</dbReference>
<dbReference type="GO" id="GO:0052693">
    <property type="term" value="F:epoxyqueuosine reductase activity"/>
    <property type="evidence" value="ECO:0007669"/>
    <property type="project" value="TreeGrafter"/>
</dbReference>
<protein>
    <submittedName>
        <fullName evidence="2">tRNA epoxyqueuosine(34) reductase QueG</fullName>
    </submittedName>
</protein>
<gene>
    <name evidence="2" type="ORF">ENJ85_02135</name>
</gene>
<keyword evidence="1" id="KW-0479">Metal-binding</keyword>
<accession>A0A7C5SNV3</accession>
<keyword evidence="1" id="KW-0408">Iron</keyword>
<reference evidence="2" key="1">
    <citation type="journal article" date="2020" name="mSystems">
        <title>Genome- and Community-Level Interaction Insights into Carbon Utilization and Element Cycling Functions of Hydrothermarchaeota in Hydrothermal Sediment.</title>
        <authorList>
            <person name="Zhou Z."/>
            <person name="Liu Y."/>
            <person name="Xu W."/>
            <person name="Pan J."/>
            <person name="Luo Z.H."/>
            <person name="Li M."/>
        </authorList>
    </citation>
    <scope>NUCLEOTIDE SEQUENCE [LARGE SCALE GENOMIC DNA]</scope>
    <source>
        <strain evidence="2">HyVt-523</strain>
    </source>
</reference>
<dbReference type="Proteomes" id="UP000886105">
    <property type="component" value="Unassembled WGS sequence"/>
</dbReference>
<name>A0A7C5SNV3_9DEIN</name>
<feature type="non-terminal residue" evidence="2">
    <location>
        <position position="1"/>
    </location>
</feature>